<dbReference type="GO" id="GO:0006508">
    <property type="term" value="P:proteolysis"/>
    <property type="evidence" value="ECO:0007669"/>
    <property type="project" value="InterPro"/>
</dbReference>
<dbReference type="SUPFAM" id="SSF56601">
    <property type="entry name" value="beta-lactamase/transpeptidase-like"/>
    <property type="match status" value="1"/>
</dbReference>
<dbReference type="AlphaFoldDB" id="A0A1V8RPD4"/>
<dbReference type="EMBL" id="MDET01000021">
    <property type="protein sequence ID" value="OQM75046.1"/>
    <property type="molecule type" value="Genomic_DNA"/>
</dbReference>
<dbReference type="GO" id="GO:0008360">
    <property type="term" value="P:regulation of cell shape"/>
    <property type="evidence" value="ECO:0007669"/>
    <property type="project" value="UniProtKB-KW"/>
</dbReference>
<sequence length="374" mass="40104">MKHRRFLKLVLSGTTVLSLLCGPALANPSILFDLDNGAVLEHQDAFQRWYPASLSKLMTAYVAFRAVAAGEVRLDSPIKMTRHAAKEPPSKMGFKAGTVMRLDAALEMMLVKSANDLAMAIGENIGGSQAAFSRRMNAEAARLGMSGTHFVNPNGLFSPEQYTTARDLAILVTAIRKDFPQYESMFEIEGLQLGKRKISNYNLLIGRYAGADGMKTGFVCESGFNMIGSATRNGRTLVAIVLGEQSAISRAEAAADLLDQGFALPAGPRLISLATLKPSGDVLATHNMREEICSKKPASEQSEAAAEPKKDAPKSLYQIKLDHPHLVAVSLGGATGPVPPAMRNRVEYADVPLPTWRPDQPLPSGSKAVAAGDL</sequence>
<keyword evidence="2 11" id="KW-0732">Signal</keyword>
<name>A0A1V8RPD4_9HYPH</name>
<evidence type="ECO:0000256" key="7">
    <source>
        <dbReference type="PIRSR" id="PIRSR618044-1"/>
    </source>
</evidence>
<feature type="active site" description="Acyl-ester intermediate" evidence="7">
    <location>
        <position position="53"/>
    </location>
</feature>
<comment type="caution">
    <text evidence="13">The sequence shown here is derived from an EMBL/GenBank/DDBJ whole genome shotgun (WGS) entry which is preliminary data.</text>
</comment>
<evidence type="ECO:0000256" key="11">
    <source>
        <dbReference type="SAM" id="SignalP"/>
    </source>
</evidence>
<feature type="domain" description="Peptidase S11 D-alanyl-D-alanine carboxypeptidase A N-terminal" evidence="12">
    <location>
        <begin position="26"/>
        <end position="245"/>
    </location>
</feature>
<dbReference type="PANTHER" id="PTHR21581">
    <property type="entry name" value="D-ALANYL-D-ALANINE CARBOXYPEPTIDASE"/>
    <property type="match status" value="1"/>
</dbReference>
<dbReference type="GO" id="GO:0071555">
    <property type="term" value="P:cell wall organization"/>
    <property type="evidence" value="ECO:0007669"/>
    <property type="project" value="UniProtKB-KW"/>
</dbReference>
<dbReference type="Proteomes" id="UP000191905">
    <property type="component" value="Unassembled WGS sequence"/>
</dbReference>
<keyword evidence="13" id="KW-0121">Carboxypeptidase</keyword>
<dbReference type="Pfam" id="PF00768">
    <property type="entry name" value="Peptidase_S11"/>
    <property type="match status" value="1"/>
</dbReference>
<evidence type="ECO:0000256" key="4">
    <source>
        <dbReference type="ARBA" id="ARBA00022960"/>
    </source>
</evidence>
<keyword evidence="14" id="KW-1185">Reference proteome</keyword>
<keyword evidence="4" id="KW-0133">Cell shape</keyword>
<evidence type="ECO:0000256" key="1">
    <source>
        <dbReference type="ARBA" id="ARBA00007164"/>
    </source>
</evidence>
<evidence type="ECO:0000256" key="6">
    <source>
        <dbReference type="ARBA" id="ARBA00023316"/>
    </source>
</evidence>
<dbReference type="InterPro" id="IPR012338">
    <property type="entry name" value="Beta-lactam/transpept-like"/>
</dbReference>
<dbReference type="InterPro" id="IPR001967">
    <property type="entry name" value="Peptidase_S11_N"/>
</dbReference>
<dbReference type="STRING" id="1873176.BFN67_20120"/>
<dbReference type="InterPro" id="IPR018044">
    <property type="entry name" value="Peptidase_S11"/>
</dbReference>
<reference evidence="13 14" key="1">
    <citation type="journal article" date="2016" name="Int. J. Syst. Evol. Microbiol.">
        <title>Pseudaminobacter manganicus sp. nov., isolated from sludge of a manganese mine.</title>
        <authorList>
            <person name="Li J."/>
            <person name="Huang J."/>
            <person name="Liao S."/>
            <person name="Wang G."/>
        </authorList>
    </citation>
    <scope>NUCLEOTIDE SEQUENCE [LARGE SCALE GENOMIC DNA]</scope>
    <source>
        <strain evidence="13 14">JH-7</strain>
    </source>
</reference>
<feature type="binding site" evidence="8">
    <location>
        <position position="215"/>
    </location>
    <ligand>
        <name>substrate</name>
    </ligand>
</feature>
<proteinExistence type="inferred from homology"/>
<evidence type="ECO:0000256" key="9">
    <source>
        <dbReference type="RuleBase" id="RU004016"/>
    </source>
</evidence>
<dbReference type="PRINTS" id="PR00725">
    <property type="entry name" value="DADACBPTASE1"/>
</dbReference>
<feature type="active site" description="Proton acceptor" evidence="7">
    <location>
        <position position="56"/>
    </location>
</feature>
<gene>
    <name evidence="13" type="ORF">BFN67_20120</name>
</gene>
<evidence type="ECO:0000256" key="2">
    <source>
        <dbReference type="ARBA" id="ARBA00022729"/>
    </source>
</evidence>
<comment type="similarity">
    <text evidence="1 9">Belongs to the peptidase S11 family.</text>
</comment>
<dbReference type="RefSeq" id="WP_080920137.1">
    <property type="nucleotide sequence ID" value="NZ_MDET01000021.1"/>
</dbReference>
<evidence type="ECO:0000256" key="10">
    <source>
        <dbReference type="SAM" id="MobiDB-lite"/>
    </source>
</evidence>
<keyword evidence="3" id="KW-0378">Hydrolase</keyword>
<organism evidence="13 14">
    <name type="scientific">Manganibacter manganicus</name>
    <dbReference type="NCBI Taxonomy" id="1873176"/>
    <lineage>
        <taxon>Bacteria</taxon>
        <taxon>Pseudomonadati</taxon>
        <taxon>Pseudomonadota</taxon>
        <taxon>Alphaproteobacteria</taxon>
        <taxon>Hyphomicrobiales</taxon>
        <taxon>Phyllobacteriaceae</taxon>
        <taxon>Manganibacter</taxon>
    </lineage>
</organism>
<feature type="signal peptide" evidence="11">
    <location>
        <begin position="1"/>
        <end position="26"/>
    </location>
</feature>
<dbReference type="OrthoDB" id="9795979at2"/>
<evidence type="ECO:0000256" key="8">
    <source>
        <dbReference type="PIRSR" id="PIRSR618044-2"/>
    </source>
</evidence>
<keyword evidence="5" id="KW-0573">Peptidoglycan synthesis</keyword>
<dbReference type="GO" id="GO:0009002">
    <property type="term" value="F:serine-type D-Ala-D-Ala carboxypeptidase activity"/>
    <property type="evidence" value="ECO:0007669"/>
    <property type="project" value="InterPro"/>
</dbReference>
<feature type="chain" id="PRO_5013252255" evidence="11">
    <location>
        <begin position="27"/>
        <end position="374"/>
    </location>
</feature>
<dbReference type="GO" id="GO:0009252">
    <property type="term" value="P:peptidoglycan biosynthetic process"/>
    <property type="evidence" value="ECO:0007669"/>
    <property type="project" value="UniProtKB-KW"/>
</dbReference>
<evidence type="ECO:0000313" key="14">
    <source>
        <dbReference type="Proteomes" id="UP000191905"/>
    </source>
</evidence>
<feature type="active site" evidence="7">
    <location>
        <position position="113"/>
    </location>
</feature>
<keyword evidence="6" id="KW-0961">Cell wall biogenesis/degradation</keyword>
<protein>
    <submittedName>
        <fullName evidence="13">D-alanyl-D-alanine carboxypeptidase</fullName>
    </submittedName>
</protein>
<dbReference type="Gene3D" id="3.40.710.10">
    <property type="entry name" value="DD-peptidase/beta-lactamase superfamily"/>
    <property type="match status" value="1"/>
</dbReference>
<evidence type="ECO:0000256" key="5">
    <source>
        <dbReference type="ARBA" id="ARBA00022984"/>
    </source>
</evidence>
<feature type="region of interest" description="Disordered" evidence="10">
    <location>
        <begin position="354"/>
        <end position="374"/>
    </location>
</feature>
<keyword evidence="13" id="KW-0645">Protease</keyword>
<dbReference type="PANTHER" id="PTHR21581:SF6">
    <property type="entry name" value="TRAFFICKING PROTEIN PARTICLE COMPLEX SUBUNIT 12"/>
    <property type="match status" value="1"/>
</dbReference>
<evidence type="ECO:0000259" key="12">
    <source>
        <dbReference type="Pfam" id="PF00768"/>
    </source>
</evidence>
<accession>A0A1V8RPD4</accession>
<evidence type="ECO:0000313" key="13">
    <source>
        <dbReference type="EMBL" id="OQM75046.1"/>
    </source>
</evidence>
<evidence type="ECO:0000256" key="3">
    <source>
        <dbReference type="ARBA" id="ARBA00022801"/>
    </source>
</evidence>